<keyword evidence="2" id="KW-1185">Reference proteome</keyword>
<dbReference type="AlphaFoldDB" id="A0AAV9ZUT5"/>
<sequence length="131" mass="14801">MLDAGSRLGVNHEADHDQDLRIKLMNKEPFDIIFKTPNILSEPLHSGMFIPARPATNLPRGSRRAASWSVDKKTNELKALYTHPHGSNTPTIVLDTIGNTFHFVEHPDLNIHNFFHDDSPVILAKLFLVKE</sequence>
<protein>
    <submittedName>
        <fullName evidence="1">Uncharacterized protein</fullName>
    </submittedName>
</protein>
<gene>
    <name evidence="1" type="ORF">R3P38DRAFT_209057</name>
</gene>
<dbReference type="Proteomes" id="UP001362999">
    <property type="component" value="Unassembled WGS sequence"/>
</dbReference>
<evidence type="ECO:0000313" key="1">
    <source>
        <dbReference type="EMBL" id="KAK6992187.1"/>
    </source>
</evidence>
<dbReference type="EMBL" id="JAWWNJ010000112">
    <property type="protein sequence ID" value="KAK6992187.1"/>
    <property type="molecule type" value="Genomic_DNA"/>
</dbReference>
<accession>A0AAV9ZUT5</accession>
<evidence type="ECO:0000313" key="2">
    <source>
        <dbReference type="Proteomes" id="UP001362999"/>
    </source>
</evidence>
<name>A0AAV9ZUT5_9AGAR</name>
<proteinExistence type="predicted"/>
<reference evidence="1 2" key="1">
    <citation type="journal article" date="2024" name="J Genomics">
        <title>Draft genome sequencing and assembly of Favolaschia claudopus CIRM-BRFM 2984 isolated from oak limbs.</title>
        <authorList>
            <person name="Navarro D."/>
            <person name="Drula E."/>
            <person name="Chaduli D."/>
            <person name="Cazenave R."/>
            <person name="Ahrendt S."/>
            <person name="Wang J."/>
            <person name="Lipzen A."/>
            <person name="Daum C."/>
            <person name="Barry K."/>
            <person name="Grigoriev I.V."/>
            <person name="Favel A."/>
            <person name="Rosso M.N."/>
            <person name="Martin F."/>
        </authorList>
    </citation>
    <scope>NUCLEOTIDE SEQUENCE [LARGE SCALE GENOMIC DNA]</scope>
    <source>
        <strain evidence="1 2">CIRM-BRFM 2984</strain>
    </source>
</reference>
<organism evidence="1 2">
    <name type="scientific">Favolaschia claudopus</name>
    <dbReference type="NCBI Taxonomy" id="2862362"/>
    <lineage>
        <taxon>Eukaryota</taxon>
        <taxon>Fungi</taxon>
        <taxon>Dikarya</taxon>
        <taxon>Basidiomycota</taxon>
        <taxon>Agaricomycotina</taxon>
        <taxon>Agaricomycetes</taxon>
        <taxon>Agaricomycetidae</taxon>
        <taxon>Agaricales</taxon>
        <taxon>Marasmiineae</taxon>
        <taxon>Mycenaceae</taxon>
        <taxon>Favolaschia</taxon>
    </lineage>
</organism>
<comment type="caution">
    <text evidence="1">The sequence shown here is derived from an EMBL/GenBank/DDBJ whole genome shotgun (WGS) entry which is preliminary data.</text>
</comment>